<reference evidence="2" key="1">
    <citation type="submission" date="2021-01" db="EMBL/GenBank/DDBJ databases">
        <title>Caligus Genome Assembly.</title>
        <authorList>
            <person name="Gallardo-Escarate C."/>
        </authorList>
    </citation>
    <scope>NUCLEOTIDE SEQUENCE [LARGE SCALE GENOMIC DNA]</scope>
</reference>
<dbReference type="OrthoDB" id="6377111at2759"/>
<name>A0A7T8K9P5_CALRO</name>
<dbReference type="InterPro" id="IPR052709">
    <property type="entry name" value="Transposase-MT_Hybrid"/>
</dbReference>
<accession>A0A7T8K9P5</accession>
<evidence type="ECO:0000313" key="2">
    <source>
        <dbReference type="Proteomes" id="UP000595437"/>
    </source>
</evidence>
<keyword evidence="2" id="KW-1185">Reference proteome</keyword>
<dbReference type="InterPro" id="IPR001888">
    <property type="entry name" value="Transposase_1"/>
</dbReference>
<dbReference type="Proteomes" id="UP000595437">
    <property type="component" value="Chromosome 3"/>
</dbReference>
<proteinExistence type="predicted"/>
<dbReference type="Gene3D" id="3.30.420.10">
    <property type="entry name" value="Ribonuclease H-like superfamily/Ribonuclease H"/>
    <property type="match status" value="1"/>
</dbReference>
<dbReference type="PANTHER" id="PTHR46060:SF1">
    <property type="entry name" value="MARINER MOS1 TRANSPOSASE-LIKE PROTEIN"/>
    <property type="match status" value="1"/>
</dbReference>
<gene>
    <name evidence="1" type="ORF">FKW44_004093</name>
</gene>
<protein>
    <submittedName>
        <fullName evidence="1">Mariner transposase</fullName>
    </submittedName>
</protein>
<evidence type="ECO:0000313" key="1">
    <source>
        <dbReference type="EMBL" id="QQP52077.1"/>
    </source>
</evidence>
<dbReference type="Pfam" id="PF01359">
    <property type="entry name" value="Transposase_1"/>
    <property type="match status" value="1"/>
</dbReference>
<sequence>MPAPRNVIVDAFNEGLSISEAFDSLKAIYGNKPSLRRVIQKVFKDLRDGGNGLDKRKQNRKPRLQRTEENINEVKSILDDDNRVTVREIYEATGLSQGTVHRILNQDLGLSKITARWVPRILSDKHKAERVRCAKLFLEAVDEDPSFLDSIITVDETWVHYSTPEMKQQSKQPPKKAKVVLSAKKIMATVFFDNQGVVYTTYTSNTINSAAYIESVKECNHKLARKRPLKKKWNFCLHHDNARVHTSNATTNFLKGKGVVLVPHPPYSPDLAPCDFWLFSYLKKELGGSSFECVEDLNNSVGRIFRAIPKESFTETFKEKCVKRWNDVIACNGDYIEK</sequence>
<dbReference type="InterPro" id="IPR036397">
    <property type="entry name" value="RNaseH_sf"/>
</dbReference>
<dbReference type="PANTHER" id="PTHR46060">
    <property type="entry name" value="MARINER MOS1 TRANSPOSASE-LIKE PROTEIN"/>
    <property type="match status" value="1"/>
</dbReference>
<dbReference type="GO" id="GO:0003676">
    <property type="term" value="F:nucleic acid binding"/>
    <property type="evidence" value="ECO:0007669"/>
    <property type="project" value="InterPro"/>
</dbReference>
<dbReference type="AlphaFoldDB" id="A0A7T8K9P5"/>
<dbReference type="EMBL" id="CP045892">
    <property type="protein sequence ID" value="QQP52077.1"/>
    <property type="molecule type" value="Genomic_DNA"/>
</dbReference>
<organism evidence="1 2">
    <name type="scientific">Caligus rogercresseyi</name>
    <name type="common">Sea louse</name>
    <dbReference type="NCBI Taxonomy" id="217165"/>
    <lineage>
        <taxon>Eukaryota</taxon>
        <taxon>Metazoa</taxon>
        <taxon>Ecdysozoa</taxon>
        <taxon>Arthropoda</taxon>
        <taxon>Crustacea</taxon>
        <taxon>Multicrustacea</taxon>
        <taxon>Hexanauplia</taxon>
        <taxon>Copepoda</taxon>
        <taxon>Siphonostomatoida</taxon>
        <taxon>Caligidae</taxon>
        <taxon>Caligus</taxon>
    </lineage>
</organism>